<organism evidence="4 5">
    <name type="scientific">Steccherinum ochraceum</name>
    <dbReference type="NCBI Taxonomy" id="92696"/>
    <lineage>
        <taxon>Eukaryota</taxon>
        <taxon>Fungi</taxon>
        <taxon>Dikarya</taxon>
        <taxon>Basidiomycota</taxon>
        <taxon>Agaricomycotina</taxon>
        <taxon>Agaricomycetes</taxon>
        <taxon>Polyporales</taxon>
        <taxon>Steccherinaceae</taxon>
        <taxon>Steccherinum</taxon>
    </lineage>
</organism>
<feature type="region of interest" description="Disordered" evidence="2">
    <location>
        <begin position="263"/>
        <end position="307"/>
    </location>
</feature>
<feature type="compositionally biased region" description="Low complexity" evidence="2">
    <location>
        <begin position="581"/>
        <end position="596"/>
    </location>
</feature>
<evidence type="ECO:0000313" key="5">
    <source>
        <dbReference type="Proteomes" id="UP000292702"/>
    </source>
</evidence>
<reference evidence="4 5" key="1">
    <citation type="submission" date="2018-11" db="EMBL/GenBank/DDBJ databases">
        <title>Genome assembly of Steccherinum ochraceum LE-BIN_3174, the white-rot fungus of the Steccherinaceae family (The Residual Polyporoid clade, Polyporales, Basidiomycota).</title>
        <authorList>
            <person name="Fedorova T.V."/>
            <person name="Glazunova O.A."/>
            <person name="Landesman E.O."/>
            <person name="Moiseenko K.V."/>
            <person name="Psurtseva N.V."/>
            <person name="Savinova O.S."/>
            <person name="Shakhova N.V."/>
            <person name="Tyazhelova T.V."/>
            <person name="Vasina D.V."/>
        </authorList>
    </citation>
    <scope>NUCLEOTIDE SEQUENCE [LARGE SCALE GENOMIC DNA]</scope>
    <source>
        <strain evidence="4 5">LE-BIN_3174</strain>
    </source>
</reference>
<accession>A0A4R0RNA3</accession>
<evidence type="ECO:0000256" key="3">
    <source>
        <dbReference type="SAM" id="Phobius"/>
    </source>
</evidence>
<comment type="caution">
    <text evidence="4">The sequence shown here is derived from an EMBL/GenBank/DDBJ whole genome shotgun (WGS) entry which is preliminary data.</text>
</comment>
<keyword evidence="1" id="KW-0175">Coiled coil</keyword>
<feature type="compositionally biased region" description="Basic and acidic residues" evidence="2">
    <location>
        <begin position="491"/>
        <end position="500"/>
    </location>
</feature>
<keyword evidence="3" id="KW-0472">Membrane</keyword>
<keyword evidence="5" id="KW-1185">Reference proteome</keyword>
<evidence type="ECO:0000256" key="2">
    <source>
        <dbReference type="SAM" id="MobiDB-lite"/>
    </source>
</evidence>
<sequence length="814" mass="87600">MAARGGTASSAGSHPSYLHAWNRSLQISVFPPRPLLPPGLKLPSLAKGHHIPDVPEVLCNPTSRNAARNAPHRFVHSWSHHFGCKVATPPYNQAYVHRQFLDGLPSYVGAIRDAGVIEMDMNASARNHPPTTRPPPLLSASQQSHPTPRRCMRPQSKLAASSLGSRPGNGGGLDACADGWGGPLRSRLARSTSVWRGGVGADYHKKDASGDLPDCRVVRAQGGVVYCDTADSFEEITLSKCDQVESLHLSGRAYTHTRRSASLVDNGRVDGQEMSDESGEEMDRRDDSRTAVPRQWRTQRVSADTGTSVSMMSNLQPVTQDEFLAMKKNTNVFVQNQLSIQDDRIANLQATIASLKITAATLQADRDSLSEQLAAALESYSALEVTVGKLQDALKEAASTKPRKDVLKALVSQTVAKERDQASSRVGVLPAPAKPRTDVLKTVVNFPIAGERVQASARPCEPPAALPERITPGRSYVETLASPPGGAAYEDLPRGSHSDHPSPSLTPDNVDELSSCESHQTPIDRRDDQVSEAMSAASQQPQSEETHDITSSPITPSLSEADGIALARLPPLSMYEDSELSSPHSSRARRSLSSDSATGSPVETHTIEMPSLRSPEPSQSPNPMLEAFTSHSDLKLASAPPSPGASGLNTDVYPSPLYGINALSLFALPQEGSVTYLSPNASNVLVPAGVCNTAVSPQSPGNMTSIGGWDVLNSLRDYSYGVTLYALYQRSGLKPLQSPVRSVIWRFAAVTFILLVAFCITKRWAGIWREAAVFTEVEMSVRVPQTSLRSVESLYQLGLAEGRQRRARLAAGHI</sequence>
<feature type="transmembrane region" description="Helical" evidence="3">
    <location>
        <begin position="743"/>
        <end position="760"/>
    </location>
</feature>
<feature type="region of interest" description="Disordered" evidence="2">
    <location>
        <begin position="576"/>
        <end position="626"/>
    </location>
</feature>
<feature type="coiled-coil region" evidence="1">
    <location>
        <begin position="345"/>
        <end position="379"/>
    </location>
</feature>
<feature type="region of interest" description="Disordered" evidence="2">
    <location>
        <begin position="126"/>
        <end position="167"/>
    </location>
</feature>
<evidence type="ECO:0000256" key="1">
    <source>
        <dbReference type="SAM" id="Coils"/>
    </source>
</evidence>
<keyword evidence="3" id="KW-1133">Transmembrane helix</keyword>
<dbReference type="EMBL" id="RWJN01000273">
    <property type="protein sequence ID" value="TCD63824.1"/>
    <property type="molecule type" value="Genomic_DNA"/>
</dbReference>
<evidence type="ECO:0000313" key="4">
    <source>
        <dbReference type="EMBL" id="TCD63824.1"/>
    </source>
</evidence>
<feature type="compositionally biased region" description="Polar residues" evidence="2">
    <location>
        <begin position="296"/>
        <end position="307"/>
    </location>
</feature>
<protein>
    <submittedName>
        <fullName evidence="4">Uncharacterized protein</fullName>
    </submittedName>
</protein>
<proteinExistence type="predicted"/>
<dbReference type="Proteomes" id="UP000292702">
    <property type="component" value="Unassembled WGS sequence"/>
</dbReference>
<feature type="region of interest" description="Disordered" evidence="2">
    <location>
        <begin position="455"/>
        <end position="558"/>
    </location>
</feature>
<name>A0A4R0RNA3_9APHY</name>
<gene>
    <name evidence="4" type="ORF">EIP91_004919</name>
</gene>
<dbReference type="AlphaFoldDB" id="A0A4R0RNA3"/>
<keyword evidence="3" id="KW-0812">Transmembrane</keyword>
<feature type="compositionally biased region" description="Polar residues" evidence="2">
    <location>
        <begin position="536"/>
        <end position="558"/>
    </location>
</feature>